<evidence type="ECO:0000256" key="5">
    <source>
        <dbReference type="ARBA" id="ARBA00022801"/>
    </source>
</evidence>
<proteinExistence type="inferred from homology"/>
<feature type="region of interest" description="Disordered" evidence="15">
    <location>
        <begin position="1114"/>
        <end position="1142"/>
    </location>
</feature>
<keyword evidence="8 14" id="KW-0067">ATP-binding</keyword>
<protein>
    <recommendedName>
        <fullName evidence="12">DNA 3'-5' helicase</fullName>
        <ecNumber evidence="12">5.6.2.4</ecNumber>
    </recommendedName>
</protein>
<dbReference type="InterPro" id="IPR013986">
    <property type="entry name" value="DExx_box_DNA_helicase_dom_sf"/>
</dbReference>
<dbReference type="Pfam" id="PF13361">
    <property type="entry name" value="UvrD_C"/>
    <property type="match status" value="2"/>
</dbReference>
<dbReference type="GO" id="GO:0043138">
    <property type="term" value="F:3'-5' DNA helicase activity"/>
    <property type="evidence" value="ECO:0007669"/>
    <property type="project" value="UniProtKB-EC"/>
</dbReference>
<evidence type="ECO:0000256" key="12">
    <source>
        <dbReference type="ARBA" id="ARBA00034808"/>
    </source>
</evidence>
<evidence type="ECO:0000256" key="3">
    <source>
        <dbReference type="ARBA" id="ARBA00022741"/>
    </source>
</evidence>
<evidence type="ECO:0000256" key="8">
    <source>
        <dbReference type="ARBA" id="ARBA00022840"/>
    </source>
</evidence>
<dbReference type="Pfam" id="PF00580">
    <property type="entry name" value="UvrD-helicase"/>
    <property type="match status" value="1"/>
</dbReference>
<dbReference type="InterPro" id="IPR014016">
    <property type="entry name" value="UvrD-like_ATP-bd"/>
</dbReference>
<dbReference type="InterPro" id="IPR000212">
    <property type="entry name" value="DNA_helicase_UvrD/REP"/>
</dbReference>
<evidence type="ECO:0000256" key="1">
    <source>
        <dbReference type="ARBA" id="ARBA00009922"/>
    </source>
</evidence>
<reference evidence="18 19" key="1">
    <citation type="submission" date="2017-11" db="EMBL/GenBank/DDBJ databases">
        <title>Genomic Encyclopedia of Archaeal and Bacterial Type Strains, Phase II (KMG-II): From Individual Species to Whole Genera.</title>
        <authorList>
            <person name="Goeker M."/>
        </authorList>
    </citation>
    <scope>NUCLEOTIDE SEQUENCE [LARGE SCALE GENOMIC DNA]</scope>
    <source>
        <strain evidence="18 19">DSM 25625</strain>
    </source>
</reference>
<dbReference type="EMBL" id="PGFB01000003">
    <property type="protein sequence ID" value="PJJ62282.1"/>
    <property type="molecule type" value="Genomic_DNA"/>
</dbReference>
<dbReference type="PROSITE" id="PS51198">
    <property type="entry name" value="UVRD_HELICASE_ATP_BIND"/>
    <property type="match status" value="1"/>
</dbReference>
<sequence length="1142" mass="124587">MSALLPDAELTGASQNVAGSAAPASPAISALEIAHALHLPPPTPQQQAVIEAPLSPSIVVAGAGSGKTETMANRVVWLLANGHVRVPQILGLTFTRKAAGELAERIRKRITELVDTQLVSLEFDPFDAPTVATYNSFANSIFREHALRLGREPDSAILSEASAWQLARSLVVASTDERLVDLDKSVDAVTAAVLELSRALGENVAEASAVDAMAREFLTLRELPTGSARVKEMYRYVRSSTEVVAAIPPLLELATRFAEEKKRRGYVEYSDQVALALAVCERVPEVVDDYRERFRVVLLDEYQDTSVVQTRLLKTLFAGGAVMAVGDPHQSIYGWRGASSANLDEFSRDFTGRDTGAIEYALSTSWRNPRTVLQAANTLVAPLTAASAVHVEQLGARPGASDGVLDTVFPETVDDEARAIARWLHSELRRPNAKDEARSAAILCRSIKRIDAFTAALDEQGVPYHVLGLGGLLEQPVIADLVSALRVIHYPTAGSELIRLLAGARWRIGARDIRSLNGLASWLAARDHRYRPLETEVRDGLRRSVVDDEGKSLIDALDFLVEAPAGHTALSDFSADGLDRMRQAGRQLAWLRSRVGLDLLDLVTLVQQELLLDVEVAANESSPLGQPSLVAFGEQVAAFVASSESSTLGAFLGWLTEAEQRDNLAPRQEEPEPGTVQILTIHGAKGLEWDTVVVPRMVEGELPGAPRSKRGWLSLGALPYEFRGDASELPKLDWRGLDTQKEFDEAFELFMTEVEARHAEEQRRLAYVAITRARESVLLSGSFWSTQTKPRPPGAFLHELARAGVIDPAALPEASEFEQNPLESATATRLWPLDPFGTRRGRVESAAALVRSADPLAHTPWSHDIELLLAERHQRQRANETVVAPARIPASRFKDYVSAPQTVAASLRRPMPERPFRQTRTGTRFHSWVEQRFGHGAVPDTIDADASELDFDLDLGPGPSPDPDLGEPSAEAQELERLQANFERSEWAGRRPEFVEVEIHLRLGGHIVICKLDAVYVQGGGADGGGADGGGGGIRYQIVDWKTGKAPKDADDLELKQLQLALYRLAFARWKGVDPTLVDAVFYFVGDDLVVRPERLYSEDDLLSAWGSVFVDEEPSDAASSGRSESNSLSKAARPFSNSDLS</sequence>
<dbReference type="OrthoDB" id="4812256at2"/>
<comment type="caution">
    <text evidence="18">The sequence shown here is derived from an EMBL/GenBank/DDBJ whole genome shotgun (WGS) entry which is preliminary data.</text>
</comment>
<dbReference type="Gene3D" id="1.10.10.160">
    <property type="match status" value="1"/>
</dbReference>
<dbReference type="RefSeq" id="WP_100344859.1">
    <property type="nucleotide sequence ID" value="NZ_PGFB01000003.1"/>
</dbReference>
<evidence type="ECO:0000313" key="18">
    <source>
        <dbReference type="EMBL" id="PJJ62282.1"/>
    </source>
</evidence>
<comment type="similarity">
    <text evidence="1">Belongs to the helicase family. UvrD subfamily.</text>
</comment>
<dbReference type="Gene3D" id="1.10.486.10">
    <property type="entry name" value="PCRA, domain 4"/>
    <property type="match status" value="1"/>
</dbReference>
<dbReference type="Proteomes" id="UP000230161">
    <property type="component" value="Unassembled WGS sequence"/>
</dbReference>
<dbReference type="InterPro" id="IPR014017">
    <property type="entry name" value="DNA_helicase_UvrD-like_C"/>
</dbReference>
<name>A0A2M9BWF4_9MICO</name>
<feature type="region of interest" description="Disordered" evidence="15">
    <location>
        <begin position="950"/>
        <end position="971"/>
    </location>
</feature>
<evidence type="ECO:0000256" key="10">
    <source>
        <dbReference type="ARBA" id="ARBA00023235"/>
    </source>
</evidence>
<feature type="binding site" evidence="14">
    <location>
        <begin position="61"/>
        <end position="68"/>
    </location>
    <ligand>
        <name>ATP</name>
        <dbReference type="ChEBI" id="CHEBI:30616"/>
    </ligand>
</feature>
<keyword evidence="6 14" id="KW-0347">Helicase</keyword>
<feature type="compositionally biased region" description="Polar residues" evidence="15">
    <location>
        <begin position="1118"/>
        <end position="1142"/>
    </location>
</feature>
<evidence type="ECO:0000256" key="11">
    <source>
        <dbReference type="ARBA" id="ARBA00034617"/>
    </source>
</evidence>
<evidence type="ECO:0000256" key="4">
    <source>
        <dbReference type="ARBA" id="ARBA00022763"/>
    </source>
</evidence>
<keyword evidence="2" id="KW-0540">Nuclease</keyword>
<dbReference type="InterPro" id="IPR027417">
    <property type="entry name" value="P-loop_NTPase"/>
</dbReference>
<dbReference type="GO" id="GO:0003677">
    <property type="term" value="F:DNA binding"/>
    <property type="evidence" value="ECO:0007669"/>
    <property type="project" value="InterPro"/>
</dbReference>
<accession>A0A2M9BWF4</accession>
<evidence type="ECO:0000313" key="19">
    <source>
        <dbReference type="Proteomes" id="UP000230161"/>
    </source>
</evidence>
<keyword evidence="7" id="KW-0269">Exonuclease</keyword>
<evidence type="ECO:0000256" key="2">
    <source>
        <dbReference type="ARBA" id="ARBA00022722"/>
    </source>
</evidence>
<evidence type="ECO:0000259" key="17">
    <source>
        <dbReference type="PROSITE" id="PS51217"/>
    </source>
</evidence>
<dbReference type="AlphaFoldDB" id="A0A2M9BWF4"/>
<evidence type="ECO:0000256" key="7">
    <source>
        <dbReference type="ARBA" id="ARBA00022839"/>
    </source>
</evidence>
<comment type="catalytic activity">
    <reaction evidence="13">
        <text>ATP + H2O = ADP + phosphate + H(+)</text>
        <dbReference type="Rhea" id="RHEA:13065"/>
        <dbReference type="ChEBI" id="CHEBI:15377"/>
        <dbReference type="ChEBI" id="CHEBI:15378"/>
        <dbReference type="ChEBI" id="CHEBI:30616"/>
        <dbReference type="ChEBI" id="CHEBI:43474"/>
        <dbReference type="ChEBI" id="CHEBI:456216"/>
        <dbReference type="EC" id="5.6.2.4"/>
    </reaction>
</comment>
<evidence type="ECO:0000256" key="6">
    <source>
        <dbReference type="ARBA" id="ARBA00022806"/>
    </source>
</evidence>
<comment type="catalytic activity">
    <reaction evidence="11">
        <text>Couples ATP hydrolysis with the unwinding of duplex DNA by translocating in the 3'-5' direction.</text>
        <dbReference type="EC" id="5.6.2.4"/>
    </reaction>
</comment>
<gene>
    <name evidence="18" type="ORF">CLV54_2079</name>
</gene>
<keyword evidence="3 14" id="KW-0547">Nucleotide-binding</keyword>
<keyword evidence="5 14" id="KW-0378">Hydrolase</keyword>
<dbReference type="GO" id="GO:0033202">
    <property type="term" value="C:DNA helicase complex"/>
    <property type="evidence" value="ECO:0007669"/>
    <property type="project" value="TreeGrafter"/>
</dbReference>
<dbReference type="GO" id="GO:0000725">
    <property type="term" value="P:recombinational repair"/>
    <property type="evidence" value="ECO:0007669"/>
    <property type="project" value="TreeGrafter"/>
</dbReference>
<dbReference type="PANTHER" id="PTHR11070:SF55">
    <property type="entry name" value="DNA 3'-5' HELICASE"/>
    <property type="match status" value="1"/>
</dbReference>
<evidence type="ECO:0000256" key="13">
    <source>
        <dbReference type="ARBA" id="ARBA00048988"/>
    </source>
</evidence>
<dbReference type="Gene3D" id="3.40.50.300">
    <property type="entry name" value="P-loop containing nucleotide triphosphate hydrolases"/>
    <property type="match status" value="3"/>
</dbReference>
<dbReference type="GO" id="GO:0004527">
    <property type="term" value="F:exonuclease activity"/>
    <property type="evidence" value="ECO:0007669"/>
    <property type="project" value="UniProtKB-KW"/>
</dbReference>
<evidence type="ECO:0000256" key="14">
    <source>
        <dbReference type="PROSITE-ProRule" id="PRU00560"/>
    </source>
</evidence>
<evidence type="ECO:0000256" key="9">
    <source>
        <dbReference type="ARBA" id="ARBA00023204"/>
    </source>
</evidence>
<dbReference type="GO" id="GO:0005829">
    <property type="term" value="C:cytosol"/>
    <property type="evidence" value="ECO:0007669"/>
    <property type="project" value="TreeGrafter"/>
</dbReference>
<organism evidence="18 19">
    <name type="scientific">Compostimonas suwonensis</name>
    <dbReference type="NCBI Taxonomy" id="1048394"/>
    <lineage>
        <taxon>Bacteria</taxon>
        <taxon>Bacillati</taxon>
        <taxon>Actinomycetota</taxon>
        <taxon>Actinomycetes</taxon>
        <taxon>Micrococcales</taxon>
        <taxon>Microbacteriaceae</taxon>
        <taxon>Compostimonas</taxon>
    </lineage>
</organism>
<feature type="domain" description="UvrD-like helicase ATP-binding" evidence="16">
    <location>
        <begin position="40"/>
        <end position="369"/>
    </location>
</feature>
<dbReference type="PROSITE" id="PS51217">
    <property type="entry name" value="UVRD_HELICASE_CTER"/>
    <property type="match status" value="1"/>
</dbReference>
<dbReference type="Pfam" id="PF12705">
    <property type="entry name" value="PDDEXK_1"/>
    <property type="match status" value="1"/>
</dbReference>
<dbReference type="EC" id="5.6.2.4" evidence="12"/>
<keyword evidence="4" id="KW-0227">DNA damage</keyword>
<feature type="domain" description="UvrD-like helicase C-terminal" evidence="17">
    <location>
        <begin position="370"/>
        <end position="686"/>
    </location>
</feature>
<dbReference type="PANTHER" id="PTHR11070">
    <property type="entry name" value="UVRD / RECB / PCRA DNA HELICASE FAMILY MEMBER"/>
    <property type="match status" value="1"/>
</dbReference>
<dbReference type="SUPFAM" id="SSF52540">
    <property type="entry name" value="P-loop containing nucleoside triphosphate hydrolases"/>
    <property type="match status" value="1"/>
</dbReference>
<keyword evidence="19" id="KW-1185">Reference proteome</keyword>
<keyword evidence="9" id="KW-0234">DNA repair</keyword>
<dbReference type="CDD" id="cd17932">
    <property type="entry name" value="DEXQc_UvrD"/>
    <property type="match status" value="1"/>
</dbReference>
<evidence type="ECO:0000256" key="15">
    <source>
        <dbReference type="SAM" id="MobiDB-lite"/>
    </source>
</evidence>
<dbReference type="GO" id="GO:0005524">
    <property type="term" value="F:ATP binding"/>
    <property type="evidence" value="ECO:0007669"/>
    <property type="project" value="UniProtKB-UniRule"/>
</dbReference>
<keyword evidence="10" id="KW-0413">Isomerase</keyword>
<evidence type="ECO:0000259" key="16">
    <source>
        <dbReference type="PROSITE" id="PS51198"/>
    </source>
</evidence>
<dbReference type="InterPro" id="IPR038726">
    <property type="entry name" value="PDDEXK_AddAB-type"/>
</dbReference>